<name>J9DRC4_WUCBA</name>
<organism evidence="1 2">
    <name type="scientific">Wuchereria bancrofti</name>
    <dbReference type="NCBI Taxonomy" id="6293"/>
    <lineage>
        <taxon>Eukaryota</taxon>
        <taxon>Metazoa</taxon>
        <taxon>Ecdysozoa</taxon>
        <taxon>Nematoda</taxon>
        <taxon>Chromadorea</taxon>
        <taxon>Rhabditida</taxon>
        <taxon>Spirurina</taxon>
        <taxon>Spiruromorpha</taxon>
        <taxon>Filarioidea</taxon>
        <taxon>Onchocercidae</taxon>
        <taxon>Wuchereria</taxon>
    </lineage>
</organism>
<evidence type="ECO:0000313" key="2">
    <source>
        <dbReference type="Proteomes" id="UP000004810"/>
    </source>
</evidence>
<proteinExistence type="predicted"/>
<accession>J9DRC4</accession>
<dbReference type="AlphaFoldDB" id="J9DRC4"/>
<reference evidence="2" key="1">
    <citation type="submission" date="2012-08" db="EMBL/GenBank/DDBJ databases">
        <title>The Genome Sequence of Wuchereria bancrofti.</title>
        <authorList>
            <person name="Nutman T.B."/>
            <person name="Fink D.L."/>
            <person name="Russ C."/>
            <person name="Young S."/>
            <person name="Zeng Q."/>
            <person name="Koehrsen M."/>
            <person name="Alvarado L."/>
            <person name="Berlin A."/>
            <person name="Chapman S.B."/>
            <person name="Chen Z."/>
            <person name="Freedman E."/>
            <person name="Gellesch M."/>
            <person name="Goldberg J."/>
            <person name="Griggs A."/>
            <person name="Gujja S."/>
            <person name="Heilman E.R."/>
            <person name="Heiman D."/>
            <person name="Hepburn T."/>
            <person name="Howarth C."/>
            <person name="Jen D."/>
            <person name="Larson L."/>
            <person name="Lewis B."/>
            <person name="Mehta T."/>
            <person name="Park D."/>
            <person name="Pearson M."/>
            <person name="Roberts A."/>
            <person name="Saif S."/>
            <person name="Shea T."/>
            <person name="Shenoy N."/>
            <person name="Sisk P."/>
            <person name="Stolte C."/>
            <person name="Sykes S."/>
            <person name="Walk T."/>
            <person name="White J."/>
            <person name="Yandava C."/>
            <person name="Haas B."/>
            <person name="Henn M.R."/>
            <person name="Nusbaum C."/>
            <person name="Birren B."/>
        </authorList>
    </citation>
    <scope>NUCLEOTIDE SEQUENCE [LARGE SCALE GENOMIC DNA]</scope>
    <source>
        <strain evidence="2">NA</strain>
    </source>
</reference>
<sequence>MINVINAELLSHTIIKFEPFESINILSVKHLNISNITFPHTKFSIHDVKIRVKRGNQRQISEAKNLLNQRIHGNVVPQCPCVIKPGTDKCIAYDSRYQAATIEEALVAFQDLTLDDDEFKYSPTIIVSFTNL</sequence>
<comment type="caution">
    <text evidence="1">The sequence shown here is derived from an EMBL/GenBank/DDBJ whole genome shotgun (WGS) entry which is preliminary data.</text>
</comment>
<gene>
    <name evidence="1" type="ORF">WUBG_16904</name>
</gene>
<dbReference type="EMBL" id="ADBV01016710">
    <property type="protein sequence ID" value="EJW72188.1"/>
    <property type="molecule type" value="Genomic_DNA"/>
</dbReference>
<dbReference type="Proteomes" id="UP000004810">
    <property type="component" value="Unassembled WGS sequence"/>
</dbReference>
<evidence type="ECO:0000313" key="1">
    <source>
        <dbReference type="EMBL" id="EJW72188.1"/>
    </source>
</evidence>
<protein>
    <submittedName>
        <fullName evidence="1">Uncharacterized protein</fullName>
    </submittedName>
</protein>